<dbReference type="KEGG" id="pdh:B9T62_12920"/>
<dbReference type="InterPro" id="IPR050313">
    <property type="entry name" value="Carb_Metab_HTH_regulators"/>
</dbReference>
<dbReference type="GO" id="GO:0003677">
    <property type="term" value="F:DNA binding"/>
    <property type="evidence" value="ECO:0007669"/>
    <property type="project" value="UniProtKB-KW"/>
</dbReference>
<evidence type="ECO:0000313" key="6">
    <source>
        <dbReference type="Proteomes" id="UP000249890"/>
    </source>
</evidence>
<dbReference type="SMART" id="SM00420">
    <property type="entry name" value="HTH_DEOR"/>
    <property type="match status" value="1"/>
</dbReference>
<protein>
    <recommendedName>
        <fullName evidence="4">HTH deoR-type domain-containing protein</fullName>
    </recommendedName>
</protein>
<proteinExistence type="predicted"/>
<feature type="domain" description="HTH deoR-type" evidence="4">
    <location>
        <begin position="1"/>
        <end position="56"/>
    </location>
</feature>
<keyword evidence="3" id="KW-0804">Transcription</keyword>
<dbReference type="PROSITE" id="PS00894">
    <property type="entry name" value="HTH_DEOR_1"/>
    <property type="match status" value="1"/>
</dbReference>
<dbReference type="EMBL" id="CP021780">
    <property type="protein sequence ID" value="ASA21592.1"/>
    <property type="molecule type" value="Genomic_DNA"/>
</dbReference>
<evidence type="ECO:0000313" key="5">
    <source>
        <dbReference type="EMBL" id="ASA21592.1"/>
    </source>
</evidence>
<dbReference type="Gene3D" id="3.40.50.1360">
    <property type="match status" value="1"/>
</dbReference>
<evidence type="ECO:0000259" key="4">
    <source>
        <dbReference type="PROSITE" id="PS51000"/>
    </source>
</evidence>
<dbReference type="SMART" id="SM01134">
    <property type="entry name" value="DeoRC"/>
    <property type="match status" value="1"/>
</dbReference>
<dbReference type="Gene3D" id="1.10.10.10">
    <property type="entry name" value="Winged helix-like DNA-binding domain superfamily/Winged helix DNA-binding domain"/>
    <property type="match status" value="1"/>
</dbReference>
<sequence length="261" mass="28977">MKPRQRLMISFLEQHTFLSVNKLAELLEISLPTVRRDLQEMETDGYIRRVNGGAFLISKRDDSSEKALGSDPFEAHKKAIAAEAIKWIQPGDTLFIDSGSTNSYLADFLTELKDITIVTNSIDIAYKCMRRPGLQVFVCGGTAEEVRAEAGIVGPLAEQLIMQFRASLCILGTSGLDMKQGITDPFLSAASIKNKMLTYSTKRILVTDHSKFGKIHKAFVAPIESFDCVITDWEADTEDIGRIRAQGTDVIQAVMINNEQQ</sequence>
<dbReference type="InterPro" id="IPR018356">
    <property type="entry name" value="Tscrpt_reg_HTH_DeoR_CS"/>
</dbReference>
<evidence type="ECO:0000256" key="1">
    <source>
        <dbReference type="ARBA" id="ARBA00023015"/>
    </source>
</evidence>
<keyword evidence="6" id="KW-1185">Reference proteome</keyword>
<dbReference type="AlphaFoldDB" id="A0A2Z2KKR6"/>
<accession>A0A2Z2KKR6</accession>
<dbReference type="RefSeq" id="WP_087915601.1">
    <property type="nucleotide sequence ID" value="NZ_CP021780.1"/>
</dbReference>
<dbReference type="Pfam" id="PF00455">
    <property type="entry name" value="DeoRC"/>
    <property type="match status" value="1"/>
</dbReference>
<dbReference type="OrthoDB" id="9797223at2"/>
<dbReference type="InterPro" id="IPR036388">
    <property type="entry name" value="WH-like_DNA-bd_sf"/>
</dbReference>
<dbReference type="SUPFAM" id="SSF46785">
    <property type="entry name" value="Winged helix' DNA-binding domain"/>
    <property type="match status" value="1"/>
</dbReference>
<keyword evidence="1" id="KW-0805">Transcription regulation</keyword>
<dbReference type="PANTHER" id="PTHR30363:SF44">
    <property type="entry name" value="AGA OPERON TRANSCRIPTIONAL REPRESSOR-RELATED"/>
    <property type="match status" value="1"/>
</dbReference>
<dbReference type="PANTHER" id="PTHR30363">
    <property type="entry name" value="HTH-TYPE TRANSCRIPTIONAL REGULATOR SRLR-RELATED"/>
    <property type="match status" value="1"/>
</dbReference>
<evidence type="ECO:0000256" key="2">
    <source>
        <dbReference type="ARBA" id="ARBA00023125"/>
    </source>
</evidence>
<dbReference type="GO" id="GO:0003700">
    <property type="term" value="F:DNA-binding transcription factor activity"/>
    <property type="evidence" value="ECO:0007669"/>
    <property type="project" value="InterPro"/>
</dbReference>
<organism evidence="5 6">
    <name type="scientific">Paenibacillus donghaensis</name>
    <dbReference type="NCBI Taxonomy" id="414771"/>
    <lineage>
        <taxon>Bacteria</taxon>
        <taxon>Bacillati</taxon>
        <taxon>Bacillota</taxon>
        <taxon>Bacilli</taxon>
        <taxon>Bacillales</taxon>
        <taxon>Paenibacillaceae</taxon>
        <taxon>Paenibacillus</taxon>
    </lineage>
</organism>
<dbReference type="Pfam" id="PF08220">
    <property type="entry name" value="HTH_DeoR"/>
    <property type="match status" value="1"/>
</dbReference>
<gene>
    <name evidence="5" type="ORF">B9T62_12920</name>
</gene>
<evidence type="ECO:0000256" key="3">
    <source>
        <dbReference type="ARBA" id="ARBA00023163"/>
    </source>
</evidence>
<name>A0A2Z2KKR6_9BACL</name>
<dbReference type="Proteomes" id="UP000249890">
    <property type="component" value="Chromosome"/>
</dbReference>
<dbReference type="InterPro" id="IPR037171">
    <property type="entry name" value="NagB/RpiA_transferase-like"/>
</dbReference>
<dbReference type="SUPFAM" id="SSF100950">
    <property type="entry name" value="NagB/RpiA/CoA transferase-like"/>
    <property type="match status" value="1"/>
</dbReference>
<dbReference type="PROSITE" id="PS51000">
    <property type="entry name" value="HTH_DEOR_2"/>
    <property type="match status" value="1"/>
</dbReference>
<keyword evidence="2" id="KW-0238">DNA-binding</keyword>
<dbReference type="InterPro" id="IPR001034">
    <property type="entry name" value="DeoR_HTH"/>
</dbReference>
<dbReference type="PRINTS" id="PR00037">
    <property type="entry name" value="HTHLACR"/>
</dbReference>
<reference evidence="5 6" key="1">
    <citation type="submission" date="2017-06" db="EMBL/GenBank/DDBJ databases">
        <title>Complete genome sequence of Paenibacillus donghaensis KCTC 13049T isolated from East Sea sediment, South Korea.</title>
        <authorList>
            <person name="Jung B.K."/>
            <person name="Hong S.-J."/>
            <person name="Shin J.-H."/>
        </authorList>
    </citation>
    <scope>NUCLEOTIDE SEQUENCE [LARGE SCALE GENOMIC DNA]</scope>
    <source>
        <strain evidence="5 6">KCTC 13049</strain>
    </source>
</reference>
<dbReference type="InterPro" id="IPR036390">
    <property type="entry name" value="WH_DNA-bd_sf"/>
</dbReference>
<dbReference type="InterPro" id="IPR014036">
    <property type="entry name" value="DeoR-like_C"/>
</dbReference>